<dbReference type="EMBL" id="FOSD01000006">
    <property type="protein sequence ID" value="SFK38535.1"/>
    <property type="molecule type" value="Genomic_DNA"/>
</dbReference>
<dbReference type="InterPro" id="IPR023707">
    <property type="entry name" value="OM_assembly_BamA"/>
</dbReference>
<dbReference type="NCBIfam" id="TIGR03303">
    <property type="entry name" value="OM_YaeT"/>
    <property type="match status" value="1"/>
</dbReference>
<dbReference type="InterPro" id="IPR039910">
    <property type="entry name" value="D15-like"/>
</dbReference>
<keyword evidence="7 8" id="KW-0998">Cell outer membrane</keyword>
<dbReference type="InterPro" id="IPR034746">
    <property type="entry name" value="POTRA"/>
</dbReference>
<reference evidence="11 12" key="1">
    <citation type="submission" date="2016-10" db="EMBL/GenBank/DDBJ databases">
        <authorList>
            <person name="Varghese N."/>
            <person name="Submissions S."/>
        </authorList>
    </citation>
    <scope>NUCLEOTIDE SEQUENCE [LARGE SCALE GENOMIC DNA]</scope>
    <source>
        <strain evidence="11 12">YR512</strain>
    </source>
</reference>
<evidence type="ECO:0000256" key="6">
    <source>
        <dbReference type="ARBA" id="ARBA00023136"/>
    </source>
</evidence>
<evidence type="ECO:0000259" key="10">
    <source>
        <dbReference type="PROSITE" id="PS51779"/>
    </source>
</evidence>
<feature type="domain" description="POTRA" evidence="10">
    <location>
        <begin position="173"/>
        <end position="261"/>
    </location>
</feature>
<feature type="chain" id="PRO_5044899040" description="Outer membrane protein assembly factor BamA" evidence="8">
    <location>
        <begin position="19"/>
        <end position="810"/>
    </location>
</feature>
<dbReference type="Proteomes" id="UP000198841">
    <property type="component" value="Unassembled WGS sequence"/>
</dbReference>
<evidence type="ECO:0000256" key="2">
    <source>
        <dbReference type="ARBA" id="ARBA00022452"/>
    </source>
</evidence>
<feature type="signal peptide" evidence="8">
    <location>
        <begin position="1"/>
        <end position="18"/>
    </location>
</feature>
<evidence type="ECO:0000256" key="5">
    <source>
        <dbReference type="ARBA" id="ARBA00022737"/>
    </source>
</evidence>
<keyword evidence="12" id="KW-1185">Reference proteome</keyword>
<keyword evidence="2 8" id="KW-1134">Transmembrane beta strand</keyword>
<evidence type="ECO:0000256" key="3">
    <source>
        <dbReference type="ARBA" id="ARBA00022692"/>
    </source>
</evidence>
<dbReference type="InterPro" id="IPR010827">
    <property type="entry name" value="BamA/TamA_POTRA"/>
</dbReference>
<comment type="caution">
    <text evidence="11">The sequence shown here is derived from an EMBL/GenBank/DDBJ whole genome shotgun (WGS) entry which is preliminary data.</text>
</comment>
<comment type="similarity">
    <text evidence="8">Belongs to the BamA family.</text>
</comment>
<dbReference type="InterPro" id="IPR000184">
    <property type="entry name" value="Bac_surfAg_D15"/>
</dbReference>
<keyword evidence="3 8" id="KW-0812">Transmembrane</keyword>
<evidence type="ECO:0000256" key="9">
    <source>
        <dbReference type="NCBIfam" id="TIGR03303"/>
    </source>
</evidence>
<dbReference type="PANTHER" id="PTHR12815:SF23">
    <property type="entry name" value="OUTER MEMBRANE PROTEIN ASSEMBLY FACTOR BAMA"/>
    <property type="match status" value="1"/>
</dbReference>
<dbReference type="HAMAP" id="MF_01430">
    <property type="entry name" value="OM_assembly_BamA"/>
    <property type="match status" value="1"/>
</dbReference>
<feature type="domain" description="POTRA" evidence="10">
    <location>
        <begin position="90"/>
        <end position="170"/>
    </location>
</feature>
<sequence length="810" mass="88957" precursor="true">MKKMLTGLLFMVTTTAFGADDFTLKDIHFAGLQRVAPGAALLHMPLRIGDRVNDDDIRNTIRALFATGNFEDVQVLRDGDALLIKVKERPAIASISFSGNKAIKEDQLKQNLDASGVRVGEALDRTTLADMEKGLEDFYYSAGKYTASVKAVVTPLPRNRVDLKFIFTEGVSAKIQQINIVGNQAFSSDELISHFQLRDDVPWWNFIADQKYQKQKLSGDLETLRSYYLDRGYARFNLDSTQVSLTPDKKHLYVTINIHEGDVYHVSGVTLTGNMAGYSAEIEKLAQLPAGTLYSGAKITENEEAIKSLLGRYGYAFPQVNTQSEINDSDKTVQLHVNVDAGRRFSVRQVRFSGNDTSKDAVLRREMRQMEGAWLASNQVEQGKARLNRTGYFESVDVDTQRVPGSPDQVDVVYKVKERNTGTFNVGLGYGTDSGISYQLGVSQDNWMGTGNTVSFSGTKNSYQTYVEIAATDPYFTVDGVSLGGKLFYNDYSAEDNDLSEYTLKSFGAGSTLSFPIGENSSVNSGLDYVYNRVSNMAPQVAMWRYLGSEGIHPKVITSDDDDDDATVADKFTANDFFWNIGWSYNSLDRGFFPTSGVSAGFNTKVTIPGSTNSYYKSTLTANGYLPLSSDHRWVLMGRSKAGYADGLGGKEVPFYDNFYAGGSSSVRGFSSNTIGPKAAYYRCSGSESSYGACPVEKSDDAVGGNAMAVVSAELIVPTPFISERYADSLRTSFFVDAGTVWDTGWQNTASTKAAGISDYGDPSQIRVSSGVALQWQSPLGPLVFSYALPIKKYEGDKSEQFQFNIGKTW</sequence>
<dbReference type="PANTHER" id="PTHR12815">
    <property type="entry name" value="SORTING AND ASSEMBLY MACHINERY SAMM50 PROTEIN FAMILY MEMBER"/>
    <property type="match status" value="1"/>
</dbReference>
<feature type="domain" description="POTRA" evidence="10">
    <location>
        <begin position="22"/>
        <end position="89"/>
    </location>
</feature>
<proteinExistence type="inferred from homology"/>
<dbReference type="RefSeq" id="WP_008108066.1">
    <property type="nucleotide sequence ID" value="NZ_FOSD01000006.1"/>
</dbReference>
<keyword evidence="6 8" id="KW-0472">Membrane</keyword>
<comment type="subunit">
    <text evidence="8">Part of the Bam complex, which is composed of the outer membrane protein BamA, and four lipoproteins BamB, BamC, BamD and BamE.</text>
</comment>
<evidence type="ECO:0000256" key="4">
    <source>
        <dbReference type="ARBA" id="ARBA00022729"/>
    </source>
</evidence>
<feature type="domain" description="POTRA" evidence="10">
    <location>
        <begin position="345"/>
        <end position="419"/>
    </location>
</feature>
<accession>A0A1I3Z3A2</accession>
<comment type="function">
    <text evidence="8">Part of the outer membrane protein assembly complex, which is involved in assembly and insertion of beta-barrel proteins into the outer membrane. Constitutes, with BamD, the core component of the assembly machinery.</text>
</comment>
<evidence type="ECO:0000313" key="11">
    <source>
        <dbReference type="EMBL" id="SFK38535.1"/>
    </source>
</evidence>
<dbReference type="PROSITE" id="PS51779">
    <property type="entry name" value="POTRA"/>
    <property type="match status" value="5"/>
</dbReference>
<evidence type="ECO:0000256" key="8">
    <source>
        <dbReference type="HAMAP-Rule" id="MF_01430"/>
    </source>
</evidence>
<comment type="subcellular location">
    <subcellularLocation>
        <location evidence="8">Cell outer membrane</location>
    </subcellularLocation>
    <subcellularLocation>
        <location evidence="1">Membrane</location>
    </subcellularLocation>
</comment>
<dbReference type="Pfam" id="PF01103">
    <property type="entry name" value="Omp85"/>
    <property type="match status" value="1"/>
</dbReference>
<evidence type="ECO:0000313" key="12">
    <source>
        <dbReference type="Proteomes" id="UP000198841"/>
    </source>
</evidence>
<feature type="domain" description="POTRA" evidence="10">
    <location>
        <begin position="264"/>
        <end position="342"/>
    </location>
</feature>
<dbReference type="Pfam" id="PF07244">
    <property type="entry name" value="POTRA"/>
    <property type="match status" value="4"/>
</dbReference>
<organism evidence="11 12">
    <name type="scientific">Candidatus Pantoea symbiotica</name>
    <dbReference type="NCBI Taxonomy" id="1884370"/>
    <lineage>
        <taxon>Bacteria</taxon>
        <taxon>Pseudomonadati</taxon>
        <taxon>Pseudomonadota</taxon>
        <taxon>Gammaproteobacteria</taxon>
        <taxon>Enterobacterales</taxon>
        <taxon>Erwiniaceae</taxon>
        <taxon>Pantoea</taxon>
    </lineage>
</organism>
<dbReference type="Gene3D" id="2.40.160.50">
    <property type="entry name" value="membrane protein fhac: a member of the omp85/tpsb transporter family"/>
    <property type="match status" value="1"/>
</dbReference>
<name>A0A1I3Z3A2_9GAMM</name>
<evidence type="ECO:0000256" key="7">
    <source>
        <dbReference type="ARBA" id="ARBA00023237"/>
    </source>
</evidence>
<gene>
    <name evidence="8" type="primary">bamA</name>
    <name evidence="11" type="ORF">SAMN05518863_106340</name>
</gene>
<protein>
    <recommendedName>
        <fullName evidence="8 9">Outer membrane protein assembly factor BamA</fullName>
    </recommendedName>
</protein>
<keyword evidence="5 8" id="KW-0677">Repeat</keyword>
<dbReference type="PIRSF" id="PIRSF006076">
    <property type="entry name" value="OM_assembly_OMP85"/>
    <property type="match status" value="1"/>
</dbReference>
<dbReference type="Gene3D" id="3.10.20.310">
    <property type="entry name" value="membrane protein fhac"/>
    <property type="match status" value="5"/>
</dbReference>
<dbReference type="NCBIfam" id="NF008287">
    <property type="entry name" value="PRK11067.1"/>
    <property type="match status" value="1"/>
</dbReference>
<evidence type="ECO:0000256" key="1">
    <source>
        <dbReference type="ARBA" id="ARBA00004370"/>
    </source>
</evidence>
<keyword evidence="4 8" id="KW-0732">Signal</keyword>